<keyword evidence="4" id="KW-0540">Nuclease</keyword>
<keyword evidence="3" id="KW-0548">Nucleotidyltransferase</keyword>
<keyword evidence="2" id="KW-0808">Transferase</keyword>
<name>A0A0A9D1W1_ARUDO</name>
<dbReference type="InterPro" id="IPR000477">
    <property type="entry name" value="RT_dom"/>
</dbReference>
<dbReference type="AlphaFoldDB" id="A0A0A9D1W1"/>
<dbReference type="Pfam" id="PF03732">
    <property type="entry name" value="Retrotrans_gag"/>
    <property type="match status" value="1"/>
</dbReference>
<dbReference type="InterPro" id="IPR005162">
    <property type="entry name" value="Retrotrans_gag_dom"/>
</dbReference>
<dbReference type="Gene3D" id="3.10.20.370">
    <property type="match status" value="1"/>
</dbReference>
<dbReference type="InterPro" id="IPR021109">
    <property type="entry name" value="Peptidase_aspartic_dom_sf"/>
</dbReference>
<dbReference type="FunFam" id="1.10.340.70:FF:000001">
    <property type="entry name" value="Retrovirus-related Pol polyprotein from transposon gypsy-like Protein"/>
    <property type="match status" value="1"/>
</dbReference>
<dbReference type="Pfam" id="PF17919">
    <property type="entry name" value="RT_RNaseH_2"/>
    <property type="match status" value="1"/>
</dbReference>
<dbReference type="GO" id="GO:0006508">
    <property type="term" value="P:proteolysis"/>
    <property type="evidence" value="ECO:0007669"/>
    <property type="project" value="UniProtKB-KW"/>
</dbReference>
<evidence type="ECO:0000256" key="10">
    <source>
        <dbReference type="ARBA" id="ARBA00022918"/>
    </source>
</evidence>
<evidence type="ECO:0000313" key="14">
    <source>
        <dbReference type="EMBL" id="JAD77742.1"/>
    </source>
</evidence>
<dbReference type="GO" id="GO:0015074">
    <property type="term" value="P:DNA integration"/>
    <property type="evidence" value="ECO:0007669"/>
    <property type="project" value="UniProtKB-KW"/>
</dbReference>
<dbReference type="EMBL" id="GBRH01220153">
    <property type="protein sequence ID" value="JAD77742.1"/>
    <property type="molecule type" value="Transcribed_RNA"/>
</dbReference>
<evidence type="ECO:0000256" key="8">
    <source>
        <dbReference type="ARBA" id="ARBA00022884"/>
    </source>
</evidence>
<evidence type="ECO:0000256" key="2">
    <source>
        <dbReference type="ARBA" id="ARBA00022679"/>
    </source>
</evidence>
<dbReference type="GO" id="GO:0003964">
    <property type="term" value="F:RNA-directed DNA polymerase activity"/>
    <property type="evidence" value="ECO:0007669"/>
    <property type="project" value="UniProtKB-KW"/>
</dbReference>
<dbReference type="CDD" id="cd00303">
    <property type="entry name" value="retropepsin_like"/>
    <property type="match status" value="1"/>
</dbReference>
<dbReference type="GO" id="GO:0004190">
    <property type="term" value="F:aspartic-type endopeptidase activity"/>
    <property type="evidence" value="ECO:0007669"/>
    <property type="project" value="InterPro"/>
</dbReference>
<keyword evidence="8" id="KW-0694">RNA-binding</keyword>
<dbReference type="Pfam" id="PF00078">
    <property type="entry name" value="RVT_1"/>
    <property type="match status" value="1"/>
</dbReference>
<keyword evidence="6" id="KW-0378">Hydrolase</keyword>
<dbReference type="Gene3D" id="3.10.10.10">
    <property type="entry name" value="HIV Type 1 Reverse Transcriptase, subunit A, domain 1"/>
    <property type="match status" value="1"/>
</dbReference>
<dbReference type="InterPro" id="IPR041588">
    <property type="entry name" value="Integrase_H2C2"/>
</dbReference>
<keyword evidence="1" id="KW-0645">Protease</keyword>
<keyword evidence="11" id="KW-0511">Multifunctional enzyme</keyword>
<evidence type="ECO:0000256" key="3">
    <source>
        <dbReference type="ARBA" id="ARBA00022695"/>
    </source>
</evidence>
<dbReference type="InterPro" id="IPR043128">
    <property type="entry name" value="Rev_trsase/Diguanyl_cyclase"/>
</dbReference>
<evidence type="ECO:0000256" key="9">
    <source>
        <dbReference type="ARBA" id="ARBA00022908"/>
    </source>
</evidence>
<dbReference type="Gene3D" id="3.30.70.270">
    <property type="match status" value="2"/>
</dbReference>
<dbReference type="GO" id="GO:0003723">
    <property type="term" value="F:RNA binding"/>
    <property type="evidence" value="ECO:0007669"/>
    <property type="project" value="UniProtKB-KW"/>
</dbReference>
<feature type="region of interest" description="Disordered" evidence="12">
    <location>
        <begin position="49"/>
        <end position="92"/>
    </location>
</feature>
<proteinExistence type="predicted"/>
<dbReference type="Gene3D" id="1.10.340.70">
    <property type="match status" value="1"/>
</dbReference>
<dbReference type="PROSITE" id="PS00141">
    <property type="entry name" value="ASP_PROTEASE"/>
    <property type="match status" value="1"/>
</dbReference>
<dbReference type="GO" id="GO:0004519">
    <property type="term" value="F:endonuclease activity"/>
    <property type="evidence" value="ECO:0007669"/>
    <property type="project" value="UniProtKB-KW"/>
</dbReference>
<dbReference type="SUPFAM" id="SSF56672">
    <property type="entry name" value="DNA/RNA polymerases"/>
    <property type="match status" value="1"/>
</dbReference>
<evidence type="ECO:0000256" key="1">
    <source>
        <dbReference type="ARBA" id="ARBA00022670"/>
    </source>
</evidence>
<dbReference type="Pfam" id="PF17921">
    <property type="entry name" value="Integrase_H2C2"/>
    <property type="match status" value="1"/>
</dbReference>
<evidence type="ECO:0000256" key="6">
    <source>
        <dbReference type="ARBA" id="ARBA00022801"/>
    </source>
</evidence>
<accession>A0A0A9D1W1</accession>
<sequence>MLAAEEEIQSMNKKLDLMLTMMDGFDSWRPTVDTAVANLDRATADLRSRVTALETSAPPPPSASLRDEEERATGHGVDPQLHGDSLKKPKGESQFTKIHTQYDYGESSRKGYPGMHSYHSSSYLPRMPKTEFPKFDGDNPKWWKDKCEKYFDMYNVPSHSWASFATMHFTSTAALWLQTYEIMHRIDSWPELVVAVNNKFGKDKYQQYIDELLHIQQISTVGAYHAKFEELMHRVLIHNGSYDETFFVSRFIQGLKEEIRSVIKLHKPRTVDSALSLARMQEELCEHSSKKKSYYKSDFNDHFKKDVNNPNSEKGILGASPEEAKKPESKAWGDKYDSLKAMLKAKGLCFKCREKFGPNHKCPKNISLHILEELLDLLQLEEGPTETSDAYSGSDSEEMFMSLSLAAANGGSHRKTIKLLGIVGNQKVLILIDSGSSNSFISDKLVQKLSCPLKPIPPAPVVIADGKKLISDKMVSQLEWWTQGHTFNTDVKVLNIGCYDIILGMDWLSDFSPMWVHWRKKIMRFSHKKQRITLNGIKDNVKSCKLISANKVNCLLRKGDLAQVVKLNPVCETKQQEVIPPEVQELVQKNAAVFSEPTDLPPQRSCDHSIPLLDGAKPVNLKPYRYSPQLKDEMEKQITEMLQKGIIQHSTSPFSSPVLLVKKKDGTWRFCVDFRKLNAMTVKNKYPMPIVEELLDELNGAMWFTKLDLRSGYHQIRLVNRDEHKTAFKTHQGHYEFKVMPFGLTNAPATFQAVMNDIFADLNRKCVLVFVDDILVYSKTLEEHLQHLQAVFDILAANQFYVKASKCSFAQQKLEYLGHIISIEGVATNPSKIQVIQQWPIPQNAKQLRGFLGLAGYYRKFIKHYGIMSKSLTDLLKKNCIFHWSQVEQQAFNAIKQALTSAPVLKLPDFSKEFVIETDASAVGIGAVLMQGGHPLAFLSKVLGPKNQGLSTYEKECLAVLLAVDKWRAYLQHAEFAIQTDQKSLTQLVDNKLITPMQQKAFVKLMGLQFRIHYKKGIDNKVADALSRLPREDDQEEVQAISVCRPKWLSEVVAGYTEDEQAKKLLTELAVQPTPPNSPYSLSEGIIRYKGKVWIGNNTTVQQSVLRALHDSGLGGHSGITATYQRIQSLFAWPGMKKHIEEYIQQCAICQKAKVEHTKLPGLLQPLPVPKQAWTIISMDFIEVLLKWLRYFYPTSTNYMAYLK</sequence>
<dbReference type="CDD" id="cd09274">
    <property type="entry name" value="RNase_HI_RT_Ty3"/>
    <property type="match status" value="1"/>
</dbReference>
<dbReference type="InterPro" id="IPR050951">
    <property type="entry name" value="Retrovirus_Pol_polyprotein"/>
</dbReference>
<evidence type="ECO:0000259" key="13">
    <source>
        <dbReference type="PROSITE" id="PS50878"/>
    </source>
</evidence>
<dbReference type="PANTHER" id="PTHR37984:SF5">
    <property type="entry name" value="PROTEIN NYNRIN-LIKE"/>
    <property type="match status" value="1"/>
</dbReference>
<feature type="region of interest" description="Disordered" evidence="12">
    <location>
        <begin position="307"/>
        <end position="329"/>
    </location>
</feature>
<keyword evidence="9" id="KW-0229">DNA integration</keyword>
<dbReference type="PANTHER" id="PTHR37984">
    <property type="entry name" value="PROTEIN CBG26694"/>
    <property type="match status" value="1"/>
</dbReference>
<dbReference type="InterPro" id="IPR041577">
    <property type="entry name" value="RT_RNaseH_2"/>
</dbReference>
<dbReference type="FunFam" id="3.10.10.10:FF:000007">
    <property type="entry name" value="Retrovirus-related Pol polyprotein from transposon 17.6-like Protein"/>
    <property type="match status" value="1"/>
</dbReference>
<evidence type="ECO:0000256" key="11">
    <source>
        <dbReference type="ARBA" id="ARBA00023268"/>
    </source>
</evidence>
<reference evidence="14" key="2">
    <citation type="journal article" date="2015" name="Data Brief">
        <title>Shoot transcriptome of the giant reed, Arundo donax.</title>
        <authorList>
            <person name="Barrero R.A."/>
            <person name="Guerrero F.D."/>
            <person name="Moolhuijzen P."/>
            <person name="Goolsby J.A."/>
            <person name="Tidwell J."/>
            <person name="Bellgard S.E."/>
            <person name="Bellgard M.I."/>
        </authorList>
    </citation>
    <scope>NUCLEOTIDE SEQUENCE</scope>
    <source>
        <tissue evidence="14">Shoot tissue taken approximately 20 cm above the soil surface</tissue>
    </source>
</reference>
<dbReference type="PROSITE" id="PS50878">
    <property type="entry name" value="RT_POL"/>
    <property type="match status" value="1"/>
</dbReference>
<dbReference type="InterPro" id="IPR001969">
    <property type="entry name" value="Aspartic_peptidase_AS"/>
</dbReference>
<evidence type="ECO:0000256" key="12">
    <source>
        <dbReference type="SAM" id="MobiDB-lite"/>
    </source>
</evidence>
<dbReference type="FunFam" id="3.30.70.270:FF:000020">
    <property type="entry name" value="Transposon Tf2-6 polyprotein-like Protein"/>
    <property type="match status" value="1"/>
</dbReference>
<keyword evidence="7" id="KW-0460">Magnesium</keyword>
<protein>
    <recommendedName>
        <fullName evidence="13">Reverse transcriptase domain-containing protein</fullName>
    </recommendedName>
</protein>
<dbReference type="SUPFAM" id="SSF50630">
    <property type="entry name" value="Acid proteases"/>
    <property type="match status" value="1"/>
</dbReference>
<dbReference type="InterPro" id="IPR043502">
    <property type="entry name" value="DNA/RNA_pol_sf"/>
</dbReference>
<dbReference type="Pfam" id="PF08284">
    <property type="entry name" value="RVP_2"/>
    <property type="match status" value="1"/>
</dbReference>
<dbReference type="Gene3D" id="2.40.70.10">
    <property type="entry name" value="Acid Proteases"/>
    <property type="match status" value="1"/>
</dbReference>
<keyword evidence="10" id="KW-0695">RNA-directed DNA polymerase</keyword>
<organism evidence="14">
    <name type="scientific">Arundo donax</name>
    <name type="common">Giant reed</name>
    <name type="synonym">Donax arundinaceus</name>
    <dbReference type="NCBI Taxonomy" id="35708"/>
    <lineage>
        <taxon>Eukaryota</taxon>
        <taxon>Viridiplantae</taxon>
        <taxon>Streptophyta</taxon>
        <taxon>Embryophyta</taxon>
        <taxon>Tracheophyta</taxon>
        <taxon>Spermatophyta</taxon>
        <taxon>Magnoliopsida</taxon>
        <taxon>Liliopsida</taxon>
        <taxon>Poales</taxon>
        <taxon>Poaceae</taxon>
        <taxon>PACMAD clade</taxon>
        <taxon>Arundinoideae</taxon>
        <taxon>Arundineae</taxon>
        <taxon>Arundo</taxon>
    </lineage>
</organism>
<evidence type="ECO:0000256" key="7">
    <source>
        <dbReference type="ARBA" id="ARBA00022842"/>
    </source>
</evidence>
<reference evidence="14" key="1">
    <citation type="submission" date="2014-09" db="EMBL/GenBank/DDBJ databases">
        <authorList>
            <person name="Magalhaes I.L.F."/>
            <person name="Oliveira U."/>
            <person name="Santos F.R."/>
            <person name="Vidigal T.H.D.A."/>
            <person name="Brescovit A.D."/>
            <person name="Santos A.J."/>
        </authorList>
    </citation>
    <scope>NUCLEOTIDE SEQUENCE</scope>
    <source>
        <tissue evidence="14">Shoot tissue taken approximately 20 cm above the soil surface</tissue>
    </source>
</reference>
<evidence type="ECO:0000256" key="5">
    <source>
        <dbReference type="ARBA" id="ARBA00022759"/>
    </source>
</evidence>
<evidence type="ECO:0000256" key="4">
    <source>
        <dbReference type="ARBA" id="ARBA00022722"/>
    </source>
</evidence>
<dbReference type="CDD" id="cd01647">
    <property type="entry name" value="RT_LTR"/>
    <property type="match status" value="1"/>
</dbReference>
<feature type="domain" description="Reverse transcriptase" evidence="13">
    <location>
        <begin position="642"/>
        <end position="821"/>
    </location>
</feature>
<keyword evidence="5" id="KW-0255">Endonuclease</keyword>